<sequence>MILMALPNEHLMTFNQYKDAKSLFAAIKARFGGNEATKKIHKTLLKQMYKNFSAPSTESLDYIFNKLQKIVSQLAILGEFISQEDLNLKFFRSLPSKWNTYVVVWRNKSDLNTMSINDLYNNFKIVEQEDCACGKTPSKAIVAIDEVGFDWSYMAKDEVPRNMALMAFSDSEKSNLSFTKIMRPLFVVLTRDMSIKDSEINVLKSELENINQEKEGIQLKNENFDNASKSLDNLLGSQITDKSKNGLGFQSYNVVLPPAKLVYNTGRCKPLSIDLSYSGLEEFKQHKFESCRPKSCEIESKNASKDIPNELKEYTNAPLVKDMVSDNKDCSVESPIVVEKKTVVHTIAKVKVVRLKQLEKSVRKIVRYAEMYRSQGPRENQRNWNNLKSQQLGSHPQKVQEDQGYVDSGCSRHMTGNMSYLLDFKGFNRGCVTFGGGANGSRITGKGTIKTCNLDFEDMYFVKELKFNLFSVSRMCHRKNNVLFTDTK</sequence>
<feature type="coiled-coil region" evidence="1">
    <location>
        <begin position="193"/>
        <end position="227"/>
    </location>
</feature>
<dbReference type="Pfam" id="PF22936">
    <property type="entry name" value="Pol_BBD"/>
    <property type="match status" value="1"/>
</dbReference>
<organism evidence="3">
    <name type="scientific">Tanacetum cinerariifolium</name>
    <name type="common">Dalmatian daisy</name>
    <name type="synonym">Chrysanthemum cinerariifolium</name>
    <dbReference type="NCBI Taxonomy" id="118510"/>
    <lineage>
        <taxon>Eukaryota</taxon>
        <taxon>Viridiplantae</taxon>
        <taxon>Streptophyta</taxon>
        <taxon>Embryophyta</taxon>
        <taxon>Tracheophyta</taxon>
        <taxon>Spermatophyta</taxon>
        <taxon>Magnoliopsida</taxon>
        <taxon>eudicotyledons</taxon>
        <taxon>Gunneridae</taxon>
        <taxon>Pentapetalae</taxon>
        <taxon>asterids</taxon>
        <taxon>campanulids</taxon>
        <taxon>Asterales</taxon>
        <taxon>Asteraceae</taxon>
        <taxon>Asteroideae</taxon>
        <taxon>Anthemideae</taxon>
        <taxon>Anthemidinae</taxon>
        <taxon>Tanacetum</taxon>
    </lineage>
</organism>
<reference evidence="3" key="1">
    <citation type="journal article" date="2019" name="Sci. Rep.">
        <title>Draft genome of Tanacetum cinerariifolium, the natural source of mosquito coil.</title>
        <authorList>
            <person name="Yamashiro T."/>
            <person name="Shiraishi A."/>
            <person name="Satake H."/>
            <person name="Nakayama K."/>
        </authorList>
    </citation>
    <scope>NUCLEOTIDE SEQUENCE</scope>
</reference>
<dbReference type="InterPro" id="IPR054722">
    <property type="entry name" value="PolX-like_BBD"/>
</dbReference>
<proteinExistence type="predicted"/>
<evidence type="ECO:0000256" key="1">
    <source>
        <dbReference type="SAM" id="Coils"/>
    </source>
</evidence>
<dbReference type="AlphaFoldDB" id="A0A699HW13"/>
<dbReference type="Pfam" id="PF14223">
    <property type="entry name" value="Retrotran_gag_2"/>
    <property type="match status" value="1"/>
</dbReference>
<feature type="domain" description="Retrovirus-related Pol polyprotein from transposon TNT 1-94-like beta-barrel" evidence="2">
    <location>
        <begin position="405"/>
        <end position="477"/>
    </location>
</feature>
<dbReference type="EMBL" id="BKCJ010204379">
    <property type="protein sequence ID" value="GEY73185.1"/>
    <property type="molecule type" value="Genomic_DNA"/>
</dbReference>
<evidence type="ECO:0000259" key="2">
    <source>
        <dbReference type="Pfam" id="PF22936"/>
    </source>
</evidence>
<gene>
    <name evidence="3" type="ORF">Tci_445159</name>
</gene>
<accession>A0A699HW13</accession>
<protein>
    <recommendedName>
        <fullName evidence="2">Retrovirus-related Pol polyprotein from transposon TNT 1-94-like beta-barrel domain-containing protein</fullName>
    </recommendedName>
</protein>
<keyword evidence="1" id="KW-0175">Coiled coil</keyword>
<comment type="caution">
    <text evidence="3">The sequence shown here is derived from an EMBL/GenBank/DDBJ whole genome shotgun (WGS) entry which is preliminary data.</text>
</comment>
<evidence type="ECO:0000313" key="3">
    <source>
        <dbReference type="EMBL" id="GEY73185.1"/>
    </source>
</evidence>
<name>A0A699HW13_TANCI</name>